<dbReference type="PANTHER" id="PTHR46590">
    <property type="entry name" value="PHOSPHATIDYLINOSITOL TRANSFER PROTEIN CSR1-RELATED"/>
    <property type="match status" value="1"/>
</dbReference>
<dbReference type="Proteomes" id="UP000717515">
    <property type="component" value="Unassembled WGS sequence"/>
</dbReference>
<evidence type="ECO:0000313" key="4">
    <source>
        <dbReference type="Proteomes" id="UP000717515"/>
    </source>
</evidence>
<proteinExistence type="predicted"/>
<dbReference type="InterPro" id="IPR036865">
    <property type="entry name" value="CRAL-TRIO_dom_sf"/>
</dbReference>
<dbReference type="InterPro" id="IPR052432">
    <property type="entry name" value="PITP/CRAL-TRIO"/>
</dbReference>
<dbReference type="InterPro" id="IPR001251">
    <property type="entry name" value="CRAL-TRIO_dom"/>
</dbReference>
<accession>A0A9P8A2R6</accession>
<dbReference type="AlphaFoldDB" id="A0A9P8A2R6"/>
<sequence>MIHFFYFVLLKFFSIFGPPPFLLFSSLLFLLLSIPLPPIVTLQFTMSLSPTYVQPVIPTEGRLGHLNQEQIEKLKQFWERLYDIFDGKTPFDQTAPSSFKGQARDEEGDGAPAQKSGWFGRSKSASETSTAPVAPRFTGKDLYKAFWKLTMMDHPDLIVLKFIRARKWVLDDALKMFLNALKWRIVERLDELVELSDVELDAKYPKFIEQMRIGKGYLRGADPLGRPMSVVNTRLHHKADQPAETIHRFTLYTMECGRTVLPVGSETVIVIFDLSNFGLDNMDWGFVRLFVQCFESYYPETLGVCVVHRAPFVFWGLWKLIQPLLDPVVATKFVFTRNNAELHKVIPRERLPITHYDGLDDWKYQYVPASEGENDCMKDLTRKEELLNERQALETKFDVMTRAWIKEAGGKNSDERDEIAKEMREQYTRLSPYIRAVSLYMRWGVAVDGEVNWTYNVKAEE</sequence>
<dbReference type="Pfam" id="PF03765">
    <property type="entry name" value="CRAL_TRIO_N"/>
    <property type="match status" value="1"/>
</dbReference>
<dbReference type="EMBL" id="JAIFTL010000125">
    <property type="protein sequence ID" value="KAG9322879.1"/>
    <property type="molecule type" value="Genomic_DNA"/>
</dbReference>
<dbReference type="InterPro" id="IPR036273">
    <property type="entry name" value="CRAL/TRIO_N_dom_sf"/>
</dbReference>
<evidence type="ECO:0000256" key="1">
    <source>
        <dbReference type="SAM" id="MobiDB-lite"/>
    </source>
</evidence>
<feature type="region of interest" description="Disordered" evidence="1">
    <location>
        <begin position="92"/>
        <end position="132"/>
    </location>
</feature>
<evidence type="ECO:0000313" key="3">
    <source>
        <dbReference type="EMBL" id="KAG9322879.1"/>
    </source>
</evidence>
<dbReference type="Gene3D" id="3.40.525.10">
    <property type="entry name" value="CRAL-TRIO lipid binding domain"/>
    <property type="match status" value="1"/>
</dbReference>
<organism evidence="3 4">
    <name type="scientific">Mortierella alpina</name>
    <name type="common">Oleaginous fungus</name>
    <name type="synonym">Mortierella renispora</name>
    <dbReference type="NCBI Taxonomy" id="64518"/>
    <lineage>
        <taxon>Eukaryota</taxon>
        <taxon>Fungi</taxon>
        <taxon>Fungi incertae sedis</taxon>
        <taxon>Mucoromycota</taxon>
        <taxon>Mortierellomycotina</taxon>
        <taxon>Mortierellomycetes</taxon>
        <taxon>Mortierellales</taxon>
        <taxon>Mortierellaceae</taxon>
        <taxon>Mortierella</taxon>
    </lineage>
</organism>
<gene>
    <name evidence="3" type="ORF">KVV02_002388</name>
</gene>
<name>A0A9P8A2R6_MORAP</name>
<protein>
    <recommendedName>
        <fullName evidence="2">CRAL-TRIO domain-containing protein</fullName>
    </recommendedName>
</protein>
<comment type="caution">
    <text evidence="3">The sequence shown here is derived from an EMBL/GenBank/DDBJ whole genome shotgun (WGS) entry which is preliminary data.</text>
</comment>
<reference evidence="3" key="1">
    <citation type="submission" date="2021-07" db="EMBL/GenBank/DDBJ databases">
        <title>Draft genome of Mortierella alpina, strain LL118, isolated from an aspen leaf litter sample.</title>
        <authorList>
            <person name="Yang S."/>
            <person name="Vinatzer B.A."/>
        </authorList>
    </citation>
    <scope>NUCLEOTIDE SEQUENCE</scope>
    <source>
        <strain evidence="3">LL118</strain>
    </source>
</reference>
<evidence type="ECO:0000259" key="2">
    <source>
        <dbReference type="PROSITE" id="PS50191"/>
    </source>
</evidence>
<dbReference type="PROSITE" id="PS50191">
    <property type="entry name" value="CRAL_TRIO"/>
    <property type="match status" value="1"/>
</dbReference>
<dbReference type="SMART" id="SM01100">
    <property type="entry name" value="CRAL_TRIO_N"/>
    <property type="match status" value="1"/>
</dbReference>
<dbReference type="PANTHER" id="PTHR46590:SF1">
    <property type="entry name" value="PHOSPHATIDYLINOSITOL TRANSFER PROTEIN CSR1"/>
    <property type="match status" value="1"/>
</dbReference>
<dbReference type="CDD" id="cd00170">
    <property type="entry name" value="SEC14"/>
    <property type="match status" value="1"/>
</dbReference>
<dbReference type="InterPro" id="IPR011074">
    <property type="entry name" value="CRAL/TRIO_N_dom"/>
</dbReference>
<dbReference type="SUPFAM" id="SSF46938">
    <property type="entry name" value="CRAL/TRIO N-terminal domain"/>
    <property type="match status" value="1"/>
</dbReference>
<dbReference type="SMART" id="SM00516">
    <property type="entry name" value="SEC14"/>
    <property type="match status" value="1"/>
</dbReference>
<dbReference type="Pfam" id="PF00650">
    <property type="entry name" value="CRAL_TRIO"/>
    <property type="match status" value="1"/>
</dbReference>
<feature type="domain" description="CRAL-TRIO" evidence="2">
    <location>
        <begin position="204"/>
        <end position="352"/>
    </location>
</feature>
<dbReference type="SUPFAM" id="SSF52087">
    <property type="entry name" value="CRAL/TRIO domain"/>
    <property type="match status" value="1"/>
</dbReference>